<dbReference type="RefSeq" id="WP_168036551.1">
    <property type="nucleotide sequence ID" value="NZ_JAATJH010000002.1"/>
</dbReference>
<feature type="transmembrane region" description="Helical" evidence="1">
    <location>
        <begin position="91"/>
        <end position="109"/>
    </location>
</feature>
<dbReference type="EMBL" id="JAATJH010000002">
    <property type="protein sequence ID" value="NJC25767.1"/>
    <property type="molecule type" value="Genomic_DNA"/>
</dbReference>
<reference evidence="2 3" key="1">
    <citation type="submission" date="2020-03" db="EMBL/GenBank/DDBJ databases">
        <title>Genomic Encyclopedia of Type Strains, Phase IV (KMG-IV): sequencing the most valuable type-strain genomes for metagenomic binning, comparative biology and taxonomic classification.</title>
        <authorList>
            <person name="Goeker M."/>
        </authorList>
    </citation>
    <scope>NUCLEOTIDE SEQUENCE [LARGE SCALE GENOMIC DNA]</scope>
    <source>
        <strain evidence="2 3">DSM 105096</strain>
    </source>
</reference>
<accession>A0ABX0X958</accession>
<comment type="caution">
    <text evidence="2">The sequence shown here is derived from an EMBL/GenBank/DDBJ whole genome shotgun (WGS) entry which is preliminary data.</text>
</comment>
<evidence type="ECO:0000313" key="3">
    <source>
        <dbReference type="Proteomes" id="UP000770785"/>
    </source>
</evidence>
<protein>
    <recommendedName>
        <fullName evidence="4">DUF4064 domain-containing protein</fullName>
    </recommendedName>
</protein>
<gene>
    <name evidence="2" type="ORF">GGR27_001266</name>
</gene>
<feature type="transmembrane region" description="Helical" evidence="1">
    <location>
        <begin position="54"/>
        <end position="79"/>
    </location>
</feature>
<keyword evidence="1" id="KW-0812">Transmembrane</keyword>
<keyword evidence="1" id="KW-0472">Membrane</keyword>
<proteinExistence type="predicted"/>
<feature type="transmembrane region" description="Helical" evidence="1">
    <location>
        <begin position="147"/>
        <end position="170"/>
    </location>
</feature>
<sequence>MYDFLNKYGQALAFGLGLLVVVIFMVSIFGAPAAEIDVLTNDQVKGAEKYATSAFDFGIYASIGLIIVAFIAAIVFGLAQVASDPSGSLKGIIGAVLLLVICFICYSVANNDVTQESAAIQNSINKFNTDQQADFDGGTLKFVSGSIISAVVLVGLSILALIGFGIRGIFK</sequence>
<evidence type="ECO:0008006" key="4">
    <source>
        <dbReference type="Google" id="ProtNLM"/>
    </source>
</evidence>
<evidence type="ECO:0000313" key="2">
    <source>
        <dbReference type="EMBL" id="NJC25767.1"/>
    </source>
</evidence>
<organism evidence="2 3">
    <name type="scientific">Neolewinella antarctica</name>
    <dbReference type="NCBI Taxonomy" id="442734"/>
    <lineage>
        <taxon>Bacteria</taxon>
        <taxon>Pseudomonadati</taxon>
        <taxon>Bacteroidota</taxon>
        <taxon>Saprospiria</taxon>
        <taxon>Saprospirales</taxon>
        <taxon>Lewinellaceae</taxon>
        <taxon>Neolewinella</taxon>
    </lineage>
</organism>
<keyword evidence="1" id="KW-1133">Transmembrane helix</keyword>
<feature type="transmembrane region" description="Helical" evidence="1">
    <location>
        <begin position="12"/>
        <end position="34"/>
    </location>
</feature>
<evidence type="ECO:0000256" key="1">
    <source>
        <dbReference type="SAM" id="Phobius"/>
    </source>
</evidence>
<name>A0ABX0X958_9BACT</name>
<keyword evidence="3" id="KW-1185">Reference proteome</keyword>
<dbReference type="Proteomes" id="UP000770785">
    <property type="component" value="Unassembled WGS sequence"/>
</dbReference>